<protein>
    <recommendedName>
        <fullName evidence="4">Quinol:cytochrome c oxidoreductase quinone-binding subunit 2</fullName>
    </recommendedName>
</protein>
<evidence type="ECO:0000313" key="2">
    <source>
        <dbReference type="EMBL" id="MBB4566803.1"/>
    </source>
</evidence>
<keyword evidence="3" id="KW-1185">Reference proteome</keyword>
<accession>A0A7W6ZR87</accession>
<keyword evidence="1" id="KW-1133">Transmembrane helix</keyword>
<feature type="transmembrane region" description="Helical" evidence="1">
    <location>
        <begin position="12"/>
        <end position="29"/>
    </location>
</feature>
<proteinExistence type="predicted"/>
<feature type="transmembrane region" description="Helical" evidence="1">
    <location>
        <begin position="146"/>
        <end position="168"/>
    </location>
</feature>
<feature type="transmembrane region" description="Helical" evidence="1">
    <location>
        <begin position="180"/>
        <end position="199"/>
    </location>
</feature>
<dbReference type="EMBL" id="JACIIG010000002">
    <property type="protein sequence ID" value="MBB4566803.1"/>
    <property type="molecule type" value="Genomic_DNA"/>
</dbReference>
<feature type="transmembrane region" description="Helical" evidence="1">
    <location>
        <begin position="253"/>
        <end position="274"/>
    </location>
</feature>
<dbReference type="GeneID" id="32530893"/>
<name>A0A7W6ZR87_9HYPH</name>
<dbReference type="Proteomes" id="UP000543836">
    <property type="component" value="Unassembled WGS sequence"/>
</dbReference>
<keyword evidence="1" id="KW-0472">Membrane</keyword>
<feature type="transmembrane region" description="Helical" evidence="1">
    <location>
        <begin position="118"/>
        <end position="139"/>
    </location>
</feature>
<feature type="transmembrane region" description="Helical" evidence="1">
    <location>
        <begin position="211"/>
        <end position="233"/>
    </location>
</feature>
<organism evidence="2 3">
    <name type="scientific">Rhizobium leucaenae</name>
    <dbReference type="NCBI Taxonomy" id="29450"/>
    <lineage>
        <taxon>Bacteria</taxon>
        <taxon>Pseudomonadati</taxon>
        <taxon>Pseudomonadota</taxon>
        <taxon>Alphaproteobacteria</taxon>
        <taxon>Hyphomicrobiales</taxon>
        <taxon>Rhizobiaceae</taxon>
        <taxon>Rhizobium/Agrobacterium group</taxon>
        <taxon>Rhizobium</taxon>
    </lineage>
</organism>
<evidence type="ECO:0000313" key="3">
    <source>
        <dbReference type="Proteomes" id="UP000543836"/>
    </source>
</evidence>
<evidence type="ECO:0000256" key="1">
    <source>
        <dbReference type="SAM" id="Phobius"/>
    </source>
</evidence>
<reference evidence="2 3" key="1">
    <citation type="submission" date="2020-08" db="EMBL/GenBank/DDBJ databases">
        <title>Genomic Encyclopedia of Type Strains, Phase IV (KMG-V): Genome sequencing to study the core and pangenomes of soil and plant-associated prokaryotes.</title>
        <authorList>
            <person name="Whitman W."/>
        </authorList>
    </citation>
    <scope>NUCLEOTIDE SEQUENCE [LARGE SCALE GENOMIC DNA]</scope>
    <source>
        <strain evidence="2 3">SEMIA 492</strain>
    </source>
</reference>
<evidence type="ECO:0008006" key="4">
    <source>
        <dbReference type="Google" id="ProtNLM"/>
    </source>
</evidence>
<keyword evidence="1" id="KW-0812">Transmembrane</keyword>
<dbReference type="PANTHER" id="PTHR43044">
    <property type="match status" value="1"/>
</dbReference>
<dbReference type="RefSeq" id="WP_037134668.1">
    <property type="nucleotide sequence ID" value="NZ_JACIIG010000002.1"/>
</dbReference>
<sequence>MSRVEALPSNMLAISGVVFCLTALAMTLFSPQAALIGWLAALVFMSALPLGALCLTMMMRIIPGIWRDELLTVAEPALLLLPLALLATLPIMIGLPWIYEWARGAPLGAFKKVYLTPFFFDARTLAMLSGACWLAWALVTRPRRSLPLAAIGLIAFVLLHELLSVDWLMSLDPQFHSSGFGLYILASQMLTALSLLIVLRLSAAPVRRPGVLGGLLLTAILVWVYLAFMQYFIIWSGNLPKGVAWYQRRGEGIWAIAEYLITLLHLLPLLLLFFPPVRTSPAWLITLSLAVLAGALLEYAWLTMPELTEHLGPAISAYLLSLTGFTQIGLAVLSRSTVLLARLRPSYKAEVSQ</sequence>
<dbReference type="AlphaFoldDB" id="A0A7W6ZR87"/>
<feature type="transmembrane region" description="Helical" evidence="1">
    <location>
        <begin position="35"/>
        <end position="56"/>
    </location>
</feature>
<comment type="caution">
    <text evidence="2">The sequence shown here is derived from an EMBL/GenBank/DDBJ whole genome shotgun (WGS) entry which is preliminary data.</text>
</comment>
<feature type="transmembrane region" description="Helical" evidence="1">
    <location>
        <begin position="314"/>
        <end position="334"/>
    </location>
</feature>
<dbReference type="PANTHER" id="PTHR43044:SF1">
    <property type="entry name" value="QUINOL:CYTOCHROME C OXIDOREDUCTASE QUINONE-BINDING SUBUNIT 2"/>
    <property type="match status" value="1"/>
</dbReference>
<gene>
    <name evidence="2" type="ORF">GGE60_000904</name>
</gene>
<feature type="transmembrane region" description="Helical" evidence="1">
    <location>
        <begin position="281"/>
        <end position="302"/>
    </location>
</feature>
<feature type="transmembrane region" description="Helical" evidence="1">
    <location>
        <begin position="77"/>
        <end position="98"/>
    </location>
</feature>
<dbReference type="OrthoDB" id="140980at2"/>